<evidence type="ECO:0000256" key="7">
    <source>
        <dbReference type="ARBA" id="ARBA00023002"/>
    </source>
</evidence>
<evidence type="ECO:0000256" key="4">
    <source>
        <dbReference type="ARBA" id="ARBA00022692"/>
    </source>
</evidence>
<keyword evidence="13" id="KW-1185">Reference proteome</keyword>
<reference evidence="12" key="1">
    <citation type="submission" date="2022-12" db="EMBL/GenBank/DDBJ databases">
        <title>Draft genome assemblies for two species of Escallonia (Escalloniales).</title>
        <authorList>
            <person name="Chanderbali A."/>
            <person name="Dervinis C."/>
            <person name="Anghel I."/>
            <person name="Soltis D."/>
            <person name="Soltis P."/>
            <person name="Zapata F."/>
        </authorList>
    </citation>
    <scope>NUCLEOTIDE SEQUENCE</scope>
    <source>
        <strain evidence="12">UCBG92.1500</strain>
        <tissue evidence="12">Leaf</tissue>
    </source>
</reference>
<dbReference type="InterPro" id="IPR001128">
    <property type="entry name" value="Cyt_P450"/>
</dbReference>
<evidence type="ECO:0000256" key="3">
    <source>
        <dbReference type="ARBA" id="ARBA00010617"/>
    </source>
</evidence>
<dbReference type="GO" id="GO:0004497">
    <property type="term" value="F:monooxygenase activity"/>
    <property type="evidence" value="ECO:0007669"/>
    <property type="project" value="InterPro"/>
</dbReference>
<evidence type="ECO:0000313" key="12">
    <source>
        <dbReference type="EMBL" id="KAK2974462.1"/>
    </source>
</evidence>
<dbReference type="EMBL" id="JAVXUO010002313">
    <property type="protein sequence ID" value="KAK2974462.1"/>
    <property type="molecule type" value="Genomic_DNA"/>
</dbReference>
<keyword evidence="9 11" id="KW-0472">Membrane</keyword>
<proteinExistence type="inferred from homology"/>
<evidence type="ECO:0000313" key="13">
    <source>
        <dbReference type="Proteomes" id="UP001187471"/>
    </source>
</evidence>
<feature type="transmembrane region" description="Helical" evidence="11">
    <location>
        <begin position="6"/>
        <end position="26"/>
    </location>
</feature>
<dbReference type="GO" id="GO:0005506">
    <property type="term" value="F:iron ion binding"/>
    <property type="evidence" value="ECO:0007669"/>
    <property type="project" value="InterPro"/>
</dbReference>
<dbReference type="Proteomes" id="UP001187471">
    <property type="component" value="Unassembled WGS sequence"/>
</dbReference>
<dbReference type="GO" id="GO:0016125">
    <property type="term" value="P:sterol metabolic process"/>
    <property type="evidence" value="ECO:0007669"/>
    <property type="project" value="TreeGrafter"/>
</dbReference>
<comment type="subcellular location">
    <subcellularLocation>
        <location evidence="2">Membrane</location>
        <topology evidence="2">Single-pass membrane protein</topology>
    </subcellularLocation>
</comment>
<dbReference type="InterPro" id="IPR036396">
    <property type="entry name" value="Cyt_P450_sf"/>
</dbReference>
<comment type="cofactor">
    <cofactor evidence="1 10">
        <name>heme</name>
        <dbReference type="ChEBI" id="CHEBI:30413"/>
    </cofactor>
</comment>
<dbReference type="PANTHER" id="PTHR24286:SF209">
    <property type="entry name" value="BETA-AMYRIN 28-OXIDASE-LIKE"/>
    <property type="match status" value="1"/>
</dbReference>
<dbReference type="PANTHER" id="PTHR24286">
    <property type="entry name" value="CYTOCHROME P450 26"/>
    <property type="match status" value="1"/>
</dbReference>
<evidence type="ECO:0000256" key="1">
    <source>
        <dbReference type="ARBA" id="ARBA00001971"/>
    </source>
</evidence>
<evidence type="ECO:0000256" key="8">
    <source>
        <dbReference type="ARBA" id="ARBA00023004"/>
    </source>
</evidence>
<dbReference type="PRINTS" id="PR00463">
    <property type="entry name" value="EP450I"/>
</dbReference>
<dbReference type="PRINTS" id="PR00385">
    <property type="entry name" value="P450"/>
</dbReference>
<dbReference type="Pfam" id="PF00067">
    <property type="entry name" value="p450"/>
    <property type="match status" value="1"/>
</dbReference>
<dbReference type="GO" id="GO:0016020">
    <property type="term" value="C:membrane"/>
    <property type="evidence" value="ECO:0007669"/>
    <property type="project" value="UniProtKB-SubCell"/>
</dbReference>
<evidence type="ECO:0000256" key="11">
    <source>
        <dbReference type="SAM" id="Phobius"/>
    </source>
</evidence>
<dbReference type="FunFam" id="1.10.630.10:FF:000022">
    <property type="entry name" value="Taxadiene 5-alpha hydroxylase"/>
    <property type="match status" value="1"/>
</dbReference>
<protein>
    <recommendedName>
        <fullName evidence="14">Cytochrome P450</fullName>
    </recommendedName>
</protein>
<keyword evidence="7" id="KW-0560">Oxidoreductase</keyword>
<feature type="binding site" description="axial binding residue" evidence="10">
    <location>
        <position position="433"/>
    </location>
    <ligand>
        <name>heme</name>
        <dbReference type="ChEBI" id="CHEBI:30413"/>
    </ligand>
    <ligandPart>
        <name>Fe</name>
        <dbReference type="ChEBI" id="CHEBI:18248"/>
    </ligandPart>
</feature>
<name>A0AA88UGN3_9ASTE</name>
<evidence type="ECO:0000256" key="2">
    <source>
        <dbReference type="ARBA" id="ARBA00004167"/>
    </source>
</evidence>
<dbReference type="AlphaFoldDB" id="A0AA88UGN3"/>
<evidence type="ECO:0000256" key="5">
    <source>
        <dbReference type="ARBA" id="ARBA00022723"/>
    </source>
</evidence>
<keyword evidence="8 10" id="KW-0408">Iron</keyword>
<accession>A0AA88UGN3</accession>
<organism evidence="12 13">
    <name type="scientific">Escallonia rubra</name>
    <dbReference type="NCBI Taxonomy" id="112253"/>
    <lineage>
        <taxon>Eukaryota</taxon>
        <taxon>Viridiplantae</taxon>
        <taxon>Streptophyta</taxon>
        <taxon>Embryophyta</taxon>
        <taxon>Tracheophyta</taxon>
        <taxon>Spermatophyta</taxon>
        <taxon>Magnoliopsida</taxon>
        <taxon>eudicotyledons</taxon>
        <taxon>Gunneridae</taxon>
        <taxon>Pentapetalae</taxon>
        <taxon>asterids</taxon>
        <taxon>campanulids</taxon>
        <taxon>Escalloniales</taxon>
        <taxon>Escalloniaceae</taxon>
        <taxon>Escallonia</taxon>
    </lineage>
</organism>
<evidence type="ECO:0008006" key="14">
    <source>
        <dbReference type="Google" id="ProtNLM"/>
    </source>
</evidence>
<keyword evidence="6 11" id="KW-1133">Transmembrane helix</keyword>
<keyword evidence="5 10" id="KW-0479">Metal-binding</keyword>
<dbReference type="CDD" id="cd11043">
    <property type="entry name" value="CYP90-like"/>
    <property type="match status" value="1"/>
</dbReference>
<dbReference type="GO" id="GO:0016705">
    <property type="term" value="F:oxidoreductase activity, acting on paired donors, with incorporation or reduction of molecular oxygen"/>
    <property type="evidence" value="ECO:0007669"/>
    <property type="project" value="InterPro"/>
</dbReference>
<evidence type="ECO:0000256" key="10">
    <source>
        <dbReference type="PIRSR" id="PIRSR602401-1"/>
    </source>
</evidence>
<evidence type="ECO:0000256" key="9">
    <source>
        <dbReference type="ARBA" id="ARBA00023136"/>
    </source>
</evidence>
<keyword evidence="10" id="KW-0349">Heme</keyword>
<comment type="similarity">
    <text evidence="3">Belongs to the cytochrome P450 family.</text>
</comment>
<sequence>MTLSPSILIASLSSFLLLLIFFRLIIRNRTKPATKKHLNLPPGSFGWPLLGESLAFLRASRDGAPERFLRERVAKHGSPQVFKTSLLGERVAVLCGPAGNKFLFGNENKLVAIWWPSSVQKLFGKCLITSIGEEGKWMRKMLLTFLGPDALNRLYISSMDAVTQQHISTHWQGKEEVKVYPTVKLYTFELACRLFMSLEDPMHIEKLAFQFNIFLKGVIEIPLYFPGSRFYSAMRAAAAIRKQLAAIIKHRRVALEQKTVSPSQDLLSHLLVSSDENGRFLTEAEIVNNILTLLFGGHDTSSSAITLIMKNLAELPEVYEKVFREQMDIAASKQPGELLQWDDIQKMKYSRNVVSEVMRLTPPVSGSFREALVDFTYAGYTIPKGWKLFWNANATHGDANLYPNSALFDASRFEGEGPAPFSYVPYGGGPRMCLGKEFARLETLVFMHNLVKRFKWEILIPGEKFGYDPMPTPVKGFPVHLRPHKF</sequence>
<dbReference type="SUPFAM" id="SSF48264">
    <property type="entry name" value="Cytochrome P450"/>
    <property type="match status" value="1"/>
</dbReference>
<dbReference type="Gene3D" id="1.10.630.10">
    <property type="entry name" value="Cytochrome P450"/>
    <property type="match status" value="1"/>
</dbReference>
<dbReference type="GO" id="GO:0020037">
    <property type="term" value="F:heme binding"/>
    <property type="evidence" value="ECO:0007669"/>
    <property type="project" value="InterPro"/>
</dbReference>
<dbReference type="InterPro" id="IPR002401">
    <property type="entry name" value="Cyt_P450_E_grp-I"/>
</dbReference>
<keyword evidence="4 11" id="KW-0812">Transmembrane</keyword>
<evidence type="ECO:0000256" key="6">
    <source>
        <dbReference type="ARBA" id="ARBA00022989"/>
    </source>
</evidence>
<gene>
    <name evidence="12" type="ORF">RJ640_013204</name>
</gene>
<comment type="caution">
    <text evidence="12">The sequence shown here is derived from an EMBL/GenBank/DDBJ whole genome shotgun (WGS) entry which is preliminary data.</text>
</comment>